<reference evidence="3 4" key="1">
    <citation type="submission" date="2014-04" db="EMBL/GenBank/DDBJ databases">
        <authorList>
            <consortium name="DOE Joint Genome Institute"/>
            <person name="Kuo A."/>
            <person name="Kohler A."/>
            <person name="Costa M.D."/>
            <person name="Nagy L.G."/>
            <person name="Floudas D."/>
            <person name="Copeland A."/>
            <person name="Barry K.W."/>
            <person name="Cichocki N."/>
            <person name="Veneault-Fourrey C."/>
            <person name="LaButti K."/>
            <person name="Lindquist E.A."/>
            <person name="Lipzen A."/>
            <person name="Lundell T."/>
            <person name="Morin E."/>
            <person name="Murat C."/>
            <person name="Sun H."/>
            <person name="Tunlid A."/>
            <person name="Henrissat B."/>
            <person name="Grigoriev I.V."/>
            <person name="Hibbett D.S."/>
            <person name="Martin F."/>
            <person name="Nordberg H.P."/>
            <person name="Cantor M.N."/>
            <person name="Hua S.X."/>
        </authorList>
    </citation>
    <scope>NUCLEOTIDE SEQUENCE [LARGE SCALE GENOMIC DNA]</scope>
    <source>
        <strain evidence="3 4">Marx 270</strain>
    </source>
</reference>
<name>A0A0C3K030_PISTI</name>
<dbReference type="HOGENOM" id="CLU_2498763_0_0_1"/>
<feature type="region of interest" description="Disordered" evidence="1">
    <location>
        <begin position="1"/>
        <end position="55"/>
    </location>
</feature>
<reference evidence="3" key="3">
    <citation type="submission" date="2015-02" db="EMBL/GenBank/DDBJ databases">
        <title>Evolutionary Origins and Diversification of the Mycorrhizal Mutualists.</title>
        <authorList>
            <consortium name="DOE Joint Genome Institute"/>
            <consortium name="Mycorrhizal Genomics Consortium"/>
            <person name="Kohler A."/>
            <person name="Kuo A."/>
            <person name="Nagy L.G."/>
            <person name="Floudas D."/>
            <person name="Copeland A."/>
            <person name="Barry K.W."/>
            <person name="Cichocki N."/>
            <person name="Veneault-Fourrey C."/>
            <person name="LaButti K."/>
            <person name="Lindquist E.A."/>
            <person name="Lipzen A."/>
            <person name="Lundell T."/>
            <person name="Morin E."/>
            <person name="Murat C."/>
            <person name="Riley R."/>
            <person name="Ohm R."/>
            <person name="Sun H."/>
            <person name="Tunlid A."/>
            <person name="Henrissat B."/>
            <person name="Grigoriev I.V."/>
            <person name="Hibbett D.S."/>
            <person name="Martin F."/>
        </authorList>
    </citation>
    <scope>NUCLEOTIDE SEQUENCE</scope>
    <source>
        <strain evidence="3">Marx 270</strain>
    </source>
</reference>
<dbReference type="AlphaFoldDB" id="A0A0C3K030"/>
<dbReference type="EMBL" id="KN832015">
    <property type="protein sequence ID" value="KIN98492.1"/>
    <property type="molecule type" value="Genomic_DNA"/>
</dbReference>
<protein>
    <submittedName>
        <fullName evidence="3">Uncharacterized protein</fullName>
    </submittedName>
</protein>
<dbReference type="Proteomes" id="UP000054217">
    <property type="component" value="Unassembled WGS sequence"/>
</dbReference>
<evidence type="ECO:0000313" key="4">
    <source>
        <dbReference type="Proteomes" id="UP000054217"/>
    </source>
</evidence>
<evidence type="ECO:0000313" key="3">
    <source>
        <dbReference type="EMBL" id="KIO02972.1"/>
    </source>
</evidence>
<reference evidence="4" key="2">
    <citation type="submission" date="2015-01" db="EMBL/GenBank/DDBJ databases">
        <title>Evolutionary Origins and Diversification of the Mycorrhizal Mutualists.</title>
        <authorList>
            <consortium name="DOE Joint Genome Institute"/>
            <consortium name="Mycorrhizal Genomics Consortium"/>
            <person name="Kohler A."/>
            <person name="Kuo A."/>
            <person name="Nagy L.G."/>
            <person name="Floudas D."/>
            <person name="Copeland A."/>
            <person name="Barry K.W."/>
            <person name="Cichocki N."/>
            <person name="Veneault-Fourrey C."/>
            <person name="LaButti K."/>
            <person name="Lindquist E.A."/>
            <person name="Lipzen A."/>
            <person name="Lundell T."/>
            <person name="Morin E."/>
            <person name="Murat C."/>
            <person name="Riley R."/>
            <person name="Ohm R."/>
            <person name="Sun H."/>
            <person name="Tunlid A."/>
            <person name="Henrissat B."/>
            <person name="Grigoriev I.V."/>
            <person name="Hibbett D.S."/>
            <person name="Martin F."/>
        </authorList>
    </citation>
    <scope>NUCLEOTIDE SEQUENCE [LARGE SCALE GENOMIC DNA]</scope>
    <source>
        <strain evidence="2 4">Marx 270</strain>
    </source>
</reference>
<proteinExistence type="predicted"/>
<gene>
    <name evidence="3" type="ORF">M404DRAFT_628573</name>
    <name evidence="2" type="ORF">M404DRAFT_852641</name>
</gene>
<dbReference type="EMBL" id="KN831978">
    <property type="protein sequence ID" value="KIO02972.1"/>
    <property type="molecule type" value="Genomic_DNA"/>
</dbReference>
<evidence type="ECO:0000256" key="1">
    <source>
        <dbReference type="SAM" id="MobiDB-lite"/>
    </source>
</evidence>
<evidence type="ECO:0000313" key="2">
    <source>
        <dbReference type="EMBL" id="KIN98492.1"/>
    </source>
</evidence>
<accession>A0A0C3K030</accession>
<sequence length="86" mass="9331">MSSNLPHHQSPDAGPTVKPCGTPSSALSTRPAIPMAQCMTRPSSHEQAPAGPSTLFHRDHMKHKRIIVASFLDPNRTPCPQRPTQV</sequence>
<organism evidence="3 4">
    <name type="scientific">Pisolithus tinctorius Marx 270</name>
    <dbReference type="NCBI Taxonomy" id="870435"/>
    <lineage>
        <taxon>Eukaryota</taxon>
        <taxon>Fungi</taxon>
        <taxon>Dikarya</taxon>
        <taxon>Basidiomycota</taxon>
        <taxon>Agaricomycotina</taxon>
        <taxon>Agaricomycetes</taxon>
        <taxon>Agaricomycetidae</taxon>
        <taxon>Boletales</taxon>
        <taxon>Sclerodermatineae</taxon>
        <taxon>Pisolithaceae</taxon>
        <taxon>Pisolithus</taxon>
    </lineage>
</organism>
<keyword evidence="4" id="KW-1185">Reference proteome</keyword>